<evidence type="ECO:0000313" key="1">
    <source>
        <dbReference type="EMBL" id="HFH29486.1"/>
    </source>
</evidence>
<dbReference type="SUPFAM" id="SSF117916">
    <property type="entry name" value="Fe-S cluster assembly (FSCA) domain-like"/>
    <property type="match status" value="1"/>
</dbReference>
<accession>A0A7C3IQG6</accession>
<sequence length="93" mass="10708">MAGITQEMADKFEAILKRVKEPETELSVSELNLVKRISYSETEKKFLIYMDIAAPKFPCLTCGVVTEQIRSTIERRLKEEFTKEFPGYAVETL</sequence>
<reference evidence="1" key="1">
    <citation type="journal article" date="2020" name="mSystems">
        <title>Genome- and Community-Level Interaction Insights into Carbon Utilization and Element Cycling Functions of Hydrothermarchaeota in Hydrothermal Sediment.</title>
        <authorList>
            <person name="Zhou Z."/>
            <person name="Liu Y."/>
            <person name="Xu W."/>
            <person name="Pan J."/>
            <person name="Luo Z.H."/>
            <person name="Li M."/>
        </authorList>
    </citation>
    <scope>NUCLEOTIDE SEQUENCE [LARGE SCALE GENOMIC DNA]</scope>
    <source>
        <strain evidence="1">SpSt-503</strain>
    </source>
</reference>
<proteinExistence type="predicted"/>
<organism evidence="1">
    <name type="scientific">Gracilinema caldarium</name>
    <dbReference type="NCBI Taxonomy" id="215591"/>
    <lineage>
        <taxon>Bacteria</taxon>
        <taxon>Pseudomonadati</taxon>
        <taxon>Spirochaetota</taxon>
        <taxon>Spirochaetia</taxon>
        <taxon>Spirochaetales</taxon>
        <taxon>Breznakiellaceae</taxon>
        <taxon>Gracilinema</taxon>
    </lineage>
</organism>
<name>A0A7C3IQG6_9SPIR</name>
<dbReference type="AlphaFoldDB" id="A0A7C3IQG6"/>
<dbReference type="Gene3D" id="3.30.300.130">
    <property type="entry name" value="Fe-S cluster assembly (FSCA)"/>
    <property type="match status" value="1"/>
</dbReference>
<gene>
    <name evidence="1" type="ORF">ENS59_08240</name>
</gene>
<dbReference type="InterPro" id="IPR034904">
    <property type="entry name" value="FSCA_dom_sf"/>
</dbReference>
<protein>
    <recommendedName>
        <fullName evidence="2">MIP18 family-like domain-containing protein</fullName>
    </recommendedName>
</protein>
<comment type="caution">
    <text evidence="1">The sequence shown here is derived from an EMBL/GenBank/DDBJ whole genome shotgun (WGS) entry which is preliminary data.</text>
</comment>
<dbReference type="EMBL" id="DSVL01000255">
    <property type="protein sequence ID" value="HFH29486.1"/>
    <property type="molecule type" value="Genomic_DNA"/>
</dbReference>
<evidence type="ECO:0008006" key="2">
    <source>
        <dbReference type="Google" id="ProtNLM"/>
    </source>
</evidence>